<keyword evidence="2" id="KW-1133">Transmembrane helix</keyword>
<sequence>MKISIQNKYLLLTLLLGVWISSSGFGLVEPTTVLENRRHHTEMKADSSRNLEKLKLRDEKAKDSKDRSSNQDAETEGTDKKVTDSLIQWLANSLRIVFIGFINALFHLK</sequence>
<evidence type="ECO:0000313" key="4">
    <source>
        <dbReference type="Proteomes" id="UP001236507"/>
    </source>
</evidence>
<organism evidence="3 4">
    <name type="scientific">Flectobacillus roseus</name>
    <dbReference type="NCBI Taxonomy" id="502259"/>
    <lineage>
        <taxon>Bacteria</taxon>
        <taxon>Pseudomonadati</taxon>
        <taxon>Bacteroidota</taxon>
        <taxon>Cytophagia</taxon>
        <taxon>Cytophagales</taxon>
        <taxon>Flectobacillaceae</taxon>
        <taxon>Flectobacillus</taxon>
    </lineage>
</organism>
<dbReference type="Proteomes" id="UP001236507">
    <property type="component" value="Unassembled WGS sequence"/>
</dbReference>
<dbReference type="EMBL" id="JASHIF010000004">
    <property type="protein sequence ID" value="MDI9858845.1"/>
    <property type="molecule type" value="Genomic_DNA"/>
</dbReference>
<feature type="transmembrane region" description="Helical" evidence="2">
    <location>
        <begin position="86"/>
        <end position="106"/>
    </location>
</feature>
<dbReference type="RefSeq" id="WP_141234862.1">
    <property type="nucleotide sequence ID" value="NZ_JASHIF010000004.1"/>
</dbReference>
<feature type="compositionally biased region" description="Basic and acidic residues" evidence="1">
    <location>
        <begin position="42"/>
        <end position="69"/>
    </location>
</feature>
<name>A0ABT6Y5K4_9BACT</name>
<comment type="caution">
    <text evidence="3">The sequence shown here is derived from an EMBL/GenBank/DDBJ whole genome shotgun (WGS) entry which is preliminary data.</text>
</comment>
<evidence type="ECO:0000256" key="1">
    <source>
        <dbReference type="SAM" id="MobiDB-lite"/>
    </source>
</evidence>
<evidence type="ECO:0000256" key="2">
    <source>
        <dbReference type="SAM" id="Phobius"/>
    </source>
</evidence>
<gene>
    <name evidence="3" type="ORF">QM524_06480</name>
</gene>
<reference evidence="3 4" key="1">
    <citation type="submission" date="2023-05" db="EMBL/GenBank/DDBJ databases">
        <title>Novel species of genus Flectobacillus isolated from stream in China.</title>
        <authorList>
            <person name="Lu H."/>
        </authorList>
    </citation>
    <scope>NUCLEOTIDE SEQUENCE [LARGE SCALE GENOMIC DNA]</scope>
    <source>
        <strain evidence="3 4">KCTC 42575</strain>
    </source>
</reference>
<keyword evidence="2" id="KW-0812">Transmembrane</keyword>
<protein>
    <submittedName>
        <fullName evidence="3">Uncharacterized protein</fullName>
    </submittedName>
</protein>
<proteinExistence type="predicted"/>
<feature type="region of interest" description="Disordered" evidence="1">
    <location>
        <begin position="39"/>
        <end position="81"/>
    </location>
</feature>
<keyword evidence="2" id="KW-0472">Membrane</keyword>
<keyword evidence="4" id="KW-1185">Reference proteome</keyword>
<evidence type="ECO:0000313" key="3">
    <source>
        <dbReference type="EMBL" id="MDI9858845.1"/>
    </source>
</evidence>
<accession>A0ABT6Y5K4</accession>